<accession>A0A1X2HFJ9</accession>
<dbReference type="EMBL" id="MCGN01000004">
    <property type="protein sequence ID" value="ORY97236.1"/>
    <property type="molecule type" value="Genomic_DNA"/>
</dbReference>
<sequence>MPSAIDRLLNKDVYRDTAEIMVKTKPVQSSEKRMAKAIANFIAKLPLVALEKHLSETELRSRFMYRFLAGLFDNPDDRIFLRWTEEWTLEANANALTRRRPDLSITKSCGTSSDIKTIHDQVILLPNATRGKSPYK</sequence>
<keyword evidence="2" id="KW-1185">Reference proteome</keyword>
<dbReference type="OrthoDB" id="2282829at2759"/>
<reference evidence="1 2" key="1">
    <citation type="submission" date="2016-07" db="EMBL/GenBank/DDBJ databases">
        <title>Pervasive Adenine N6-methylation of Active Genes in Fungi.</title>
        <authorList>
            <consortium name="DOE Joint Genome Institute"/>
            <person name="Mondo S.J."/>
            <person name="Dannebaum R.O."/>
            <person name="Kuo R.C."/>
            <person name="Labutti K."/>
            <person name="Haridas S."/>
            <person name="Kuo A."/>
            <person name="Salamov A."/>
            <person name="Ahrendt S.R."/>
            <person name="Lipzen A."/>
            <person name="Sullivan W."/>
            <person name="Andreopoulos W.B."/>
            <person name="Clum A."/>
            <person name="Lindquist E."/>
            <person name="Daum C."/>
            <person name="Ramamoorthy G.K."/>
            <person name="Gryganskyi A."/>
            <person name="Culley D."/>
            <person name="Magnuson J.K."/>
            <person name="James T.Y."/>
            <person name="O'Malley M.A."/>
            <person name="Stajich J.E."/>
            <person name="Spatafora J.W."/>
            <person name="Visel A."/>
            <person name="Grigoriev I.V."/>
        </authorList>
    </citation>
    <scope>NUCLEOTIDE SEQUENCE [LARGE SCALE GENOMIC DNA]</scope>
    <source>
        <strain evidence="1 2">NRRL 2496</strain>
    </source>
</reference>
<dbReference type="Proteomes" id="UP000242180">
    <property type="component" value="Unassembled WGS sequence"/>
</dbReference>
<dbReference type="AlphaFoldDB" id="A0A1X2HFJ9"/>
<comment type="caution">
    <text evidence="1">The sequence shown here is derived from an EMBL/GenBank/DDBJ whole genome shotgun (WGS) entry which is preliminary data.</text>
</comment>
<dbReference type="InParanoid" id="A0A1X2HFJ9"/>
<protein>
    <submittedName>
        <fullName evidence="1">Uncharacterized protein</fullName>
    </submittedName>
</protein>
<evidence type="ECO:0000313" key="1">
    <source>
        <dbReference type="EMBL" id="ORY97236.1"/>
    </source>
</evidence>
<evidence type="ECO:0000313" key="2">
    <source>
        <dbReference type="Proteomes" id="UP000242180"/>
    </source>
</evidence>
<proteinExistence type="predicted"/>
<name>A0A1X2HFJ9_SYNRA</name>
<organism evidence="1 2">
    <name type="scientific">Syncephalastrum racemosum</name>
    <name type="common">Filamentous fungus</name>
    <dbReference type="NCBI Taxonomy" id="13706"/>
    <lineage>
        <taxon>Eukaryota</taxon>
        <taxon>Fungi</taxon>
        <taxon>Fungi incertae sedis</taxon>
        <taxon>Mucoromycota</taxon>
        <taxon>Mucoromycotina</taxon>
        <taxon>Mucoromycetes</taxon>
        <taxon>Mucorales</taxon>
        <taxon>Syncephalastraceae</taxon>
        <taxon>Syncephalastrum</taxon>
    </lineage>
</organism>
<gene>
    <name evidence="1" type="ORF">BCR43DRAFT_513667</name>
</gene>